<evidence type="ECO:0000313" key="8">
    <source>
        <dbReference type="Proteomes" id="UP001430356"/>
    </source>
</evidence>
<evidence type="ECO:0000256" key="1">
    <source>
        <dbReference type="ARBA" id="ARBA00010638"/>
    </source>
</evidence>
<dbReference type="SUPFAM" id="SSF100950">
    <property type="entry name" value="NagB/RpiA/CoA transferase-like"/>
    <property type="match status" value="1"/>
</dbReference>
<dbReference type="GO" id="GO:0035999">
    <property type="term" value="P:tetrahydrofolate interconversion"/>
    <property type="evidence" value="ECO:0007669"/>
    <property type="project" value="TreeGrafter"/>
</dbReference>
<feature type="region of interest" description="Disordered" evidence="6">
    <location>
        <begin position="226"/>
        <end position="250"/>
    </location>
</feature>
<evidence type="ECO:0000256" key="5">
    <source>
        <dbReference type="ARBA" id="ARBA00038966"/>
    </source>
</evidence>
<accession>A0AAW0EV40</accession>
<dbReference type="EC" id="6.3.3.2" evidence="5"/>
<keyword evidence="8" id="KW-1185">Reference proteome</keyword>
<dbReference type="PANTHER" id="PTHR23407">
    <property type="entry name" value="ATPASE INHIBITOR/5-FORMYLTETRAHYDROFOLATE CYCLO-LIGASE"/>
    <property type="match status" value="1"/>
</dbReference>
<proteinExistence type="inferred from homology"/>
<evidence type="ECO:0000313" key="7">
    <source>
        <dbReference type="EMBL" id="KAK7198130.1"/>
    </source>
</evidence>
<dbReference type="InterPro" id="IPR037171">
    <property type="entry name" value="NagB/RpiA_transferase-like"/>
</dbReference>
<evidence type="ECO:0000256" key="4">
    <source>
        <dbReference type="ARBA" id="ARBA00036539"/>
    </source>
</evidence>
<dbReference type="GO" id="GO:0009396">
    <property type="term" value="P:folic acid-containing compound biosynthetic process"/>
    <property type="evidence" value="ECO:0007669"/>
    <property type="project" value="TreeGrafter"/>
</dbReference>
<dbReference type="InterPro" id="IPR002698">
    <property type="entry name" value="FTHF_cligase"/>
</dbReference>
<keyword evidence="3" id="KW-0067">ATP-binding</keyword>
<reference evidence="7 8" key="1">
    <citation type="journal article" date="2021" name="MBio">
        <title>A New Model Trypanosomatid, Novymonas esmeraldas: Genomic Perception of Its 'Candidatus Pandoraea novymonadis' Endosymbiont.</title>
        <authorList>
            <person name="Zakharova A."/>
            <person name="Saura A."/>
            <person name="Butenko A."/>
            <person name="Podesvova L."/>
            <person name="Warmusova S."/>
            <person name="Kostygov A.Y."/>
            <person name="Nenarokova A."/>
            <person name="Lukes J."/>
            <person name="Opperdoes F.R."/>
            <person name="Yurchenko V."/>
        </authorList>
    </citation>
    <scope>NUCLEOTIDE SEQUENCE [LARGE SCALE GENOMIC DNA]</scope>
    <source>
        <strain evidence="7 8">E262AT.01</strain>
    </source>
</reference>
<dbReference type="GO" id="GO:0005739">
    <property type="term" value="C:mitochondrion"/>
    <property type="evidence" value="ECO:0007669"/>
    <property type="project" value="TreeGrafter"/>
</dbReference>
<dbReference type="Proteomes" id="UP001430356">
    <property type="component" value="Unassembled WGS sequence"/>
</dbReference>
<dbReference type="Pfam" id="PF01812">
    <property type="entry name" value="5-FTHF_cyc-lig"/>
    <property type="match status" value="1"/>
</dbReference>
<dbReference type="EMBL" id="JAECZO010000133">
    <property type="protein sequence ID" value="KAK7198130.1"/>
    <property type="molecule type" value="Genomic_DNA"/>
</dbReference>
<evidence type="ECO:0000256" key="2">
    <source>
        <dbReference type="ARBA" id="ARBA00022741"/>
    </source>
</evidence>
<dbReference type="PANTHER" id="PTHR23407:SF1">
    <property type="entry name" value="5-FORMYLTETRAHYDROFOLATE CYCLO-LIGASE"/>
    <property type="match status" value="1"/>
</dbReference>
<dbReference type="Gene3D" id="3.40.50.10420">
    <property type="entry name" value="NagB/RpiA/CoA transferase-like"/>
    <property type="match status" value="1"/>
</dbReference>
<comment type="similarity">
    <text evidence="1">Belongs to the 5-formyltetrahydrofolate cyclo-ligase family.</text>
</comment>
<gene>
    <name evidence="7" type="ORF">NESM_000769400</name>
</gene>
<protein>
    <recommendedName>
        <fullName evidence="5">5-formyltetrahydrofolate cyclo-ligase</fullName>
        <ecNumber evidence="5">6.3.3.2</ecNumber>
    </recommendedName>
</protein>
<comment type="catalytic activity">
    <reaction evidence="4">
        <text>(6S)-5-formyl-5,6,7,8-tetrahydrofolate + ATP = (6R)-5,10-methenyltetrahydrofolate + ADP + phosphate</text>
        <dbReference type="Rhea" id="RHEA:10488"/>
        <dbReference type="ChEBI" id="CHEBI:30616"/>
        <dbReference type="ChEBI" id="CHEBI:43474"/>
        <dbReference type="ChEBI" id="CHEBI:57455"/>
        <dbReference type="ChEBI" id="CHEBI:57457"/>
        <dbReference type="ChEBI" id="CHEBI:456216"/>
        <dbReference type="EC" id="6.3.3.2"/>
    </reaction>
</comment>
<dbReference type="GO" id="GO:0005524">
    <property type="term" value="F:ATP binding"/>
    <property type="evidence" value="ECO:0007669"/>
    <property type="project" value="UniProtKB-KW"/>
</dbReference>
<evidence type="ECO:0000256" key="6">
    <source>
        <dbReference type="SAM" id="MobiDB-lite"/>
    </source>
</evidence>
<evidence type="ECO:0000256" key="3">
    <source>
        <dbReference type="ARBA" id="ARBA00022840"/>
    </source>
</evidence>
<comment type="caution">
    <text evidence="7">The sequence shown here is derived from an EMBL/GenBank/DDBJ whole genome shotgun (WGS) entry which is preliminary data.</text>
</comment>
<organism evidence="7 8">
    <name type="scientific">Novymonas esmeraldas</name>
    <dbReference type="NCBI Taxonomy" id="1808958"/>
    <lineage>
        <taxon>Eukaryota</taxon>
        <taxon>Discoba</taxon>
        <taxon>Euglenozoa</taxon>
        <taxon>Kinetoplastea</taxon>
        <taxon>Metakinetoplastina</taxon>
        <taxon>Trypanosomatida</taxon>
        <taxon>Trypanosomatidae</taxon>
        <taxon>Novymonas</taxon>
    </lineage>
</organism>
<dbReference type="AlphaFoldDB" id="A0AAW0EV40"/>
<sequence>MQSLPIAQIKAALRKEQLRRLRSWAKSDPAQVAAASRQVCDHVYDYIIARYRPGPAASEVQTQVSAARQPAPPLLVLAYLPLYFEVDLVPLLERLWPIAQRERIHVLTPVVLSESLEAVGDTAPSPSPTPRQSGLESAMVFIEVLDEADLEENFVPSGAYRIREFSSELLHPWLRGPTAAAAGPRDDPPRRCDRERRLMLCDAYARLFPASAAAGHRPRGLLEYTEASPHTAPSPTGAPADAASVAGPPGGEARALEVADVLVLTPGVLFDRCTGARLGKGGGFYDRFLAYHNSVRHRDSPATDTAPSRAGWEVMAIAFDAQVLPCPASDISGQDAGSVVGPTSSRIPFDAHDQLMHAVATPSGAVERVRQRA</sequence>
<dbReference type="GO" id="GO:0030272">
    <property type="term" value="F:5-formyltetrahydrofolate cyclo-ligase activity"/>
    <property type="evidence" value="ECO:0007669"/>
    <property type="project" value="UniProtKB-EC"/>
</dbReference>
<dbReference type="InterPro" id="IPR024185">
    <property type="entry name" value="FTHF_cligase-like_sf"/>
</dbReference>
<name>A0AAW0EV40_9TRYP</name>
<keyword evidence="2" id="KW-0547">Nucleotide-binding</keyword>